<dbReference type="Proteomes" id="UP000184310">
    <property type="component" value="Unassembled WGS sequence"/>
</dbReference>
<proteinExistence type="predicted"/>
<protein>
    <submittedName>
        <fullName evidence="1">Phage uncharacterized protein, XkdX family</fullName>
    </submittedName>
</protein>
<dbReference type="EMBL" id="FQZB01000007">
    <property type="protein sequence ID" value="SHJ25501.1"/>
    <property type="molecule type" value="Genomic_DNA"/>
</dbReference>
<dbReference type="STRING" id="1121302.SAMN02745163_01574"/>
<name>A0A1M6HTI3_9CLOT</name>
<dbReference type="NCBIfam" id="TIGR01669">
    <property type="entry name" value="phage_XkdX"/>
    <property type="match status" value="1"/>
</dbReference>
<sequence length="43" mass="5299">MFDFYKTFYNMGYLKKDDIKEACKWTCITKEEFKNIVGEDYIE</sequence>
<reference evidence="1 2" key="1">
    <citation type="submission" date="2016-11" db="EMBL/GenBank/DDBJ databases">
        <authorList>
            <person name="Jaros S."/>
            <person name="Januszkiewicz K."/>
            <person name="Wedrychowicz H."/>
        </authorList>
    </citation>
    <scope>NUCLEOTIDE SEQUENCE [LARGE SCALE GENOMIC DNA]</scope>
    <source>
        <strain evidence="1 2">DSM 21758</strain>
    </source>
</reference>
<evidence type="ECO:0000313" key="2">
    <source>
        <dbReference type="Proteomes" id="UP000184310"/>
    </source>
</evidence>
<organism evidence="1 2">
    <name type="scientific">Clostridium cavendishii DSM 21758</name>
    <dbReference type="NCBI Taxonomy" id="1121302"/>
    <lineage>
        <taxon>Bacteria</taxon>
        <taxon>Bacillati</taxon>
        <taxon>Bacillota</taxon>
        <taxon>Clostridia</taxon>
        <taxon>Eubacteriales</taxon>
        <taxon>Clostridiaceae</taxon>
        <taxon>Clostridium</taxon>
    </lineage>
</organism>
<keyword evidence="2" id="KW-1185">Reference proteome</keyword>
<gene>
    <name evidence="1" type="ORF">SAMN02745163_01574</name>
</gene>
<dbReference type="Pfam" id="PF09693">
    <property type="entry name" value="Phage_XkdX"/>
    <property type="match status" value="1"/>
</dbReference>
<dbReference type="AlphaFoldDB" id="A0A1M6HTI3"/>
<accession>A0A1M6HTI3</accession>
<dbReference type="InterPro" id="IPR010022">
    <property type="entry name" value="XkdX"/>
</dbReference>
<dbReference type="OrthoDB" id="2911343at2"/>
<evidence type="ECO:0000313" key="1">
    <source>
        <dbReference type="EMBL" id="SHJ25501.1"/>
    </source>
</evidence>
<dbReference type="RefSeq" id="WP_084108505.1">
    <property type="nucleotide sequence ID" value="NZ_FQZB01000007.1"/>
</dbReference>